<evidence type="ECO:0000256" key="1">
    <source>
        <dbReference type="SAM" id="MobiDB-lite"/>
    </source>
</evidence>
<evidence type="ECO:0000313" key="3">
    <source>
        <dbReference type="EMBL" id="MFD2115522.1"/>
    </source>
</evidence>
<reference evidence="4" key="1">
    <citation type="journal article" date="2019" name="Int. J. Syst. Evol. Microbiol.">
        <title>The Global Catalogue of Microorganisms (GCM) 10K type strain sequencing project: providing services to taxonomists for standard genome sequencing and annotation.</title>
        <authorList>
            <consortium name="The Broad Institute Genomics Platform"/>
            <consortium name="The Broad Institute Genome Sequencing Center for Infectious Disease"/>
            <person name="Wu L."/>
            <person name="Ma J."/>
        </authorList>
    </citation>
    <scope>NUCLEOTIDE SEQUENCE [LARGE SCALE GENOMIC DNA]</scope>
    <source>
        <strain evidence="4">GH52</strain>
    </source>
</reference>
<gene>
    <name evidence="3" type="ORF">ACFSJH_07235</name>
</gene>
<dbReference type="InterPro" id="IPR005532">
    <property type="entry name" value="SUMF_dom"/>
</dbReference>
<dbReference type="InterPro" id="IPR016187">
    <property type="entry name" value="CTDL_fold"/>
</dbReference>
<feature type="region of interest" description="Disordered" evidence="1">
    <location>
        <begin position="1"/>
        <end position="31"/>
    </location>
</feature>
<feature type="compositionally biased region" description="Polar residues" evidence="1">
    <location>
        <begin position="1"/>
        <end position="20"/>
    </location>
</feature>
<dbReference type="SUPFAM" id="SSF56436">
    <property type="entry name" value="C-type lectin-like"/>
    <property type="match status" value="1"/>
</dbReference>
<protein>
    <submittedName>
        <fullName evidence="3">Formylglycine-generating enzyme family protein</fullName>
    </submittedName>
</protein>
<dbReference type="EMBL" id="JBHUHO010000020">
    <property type="protein sequence ID" value="MFD2115522.1"/>
    <property type="molecule type" value="Genomic_DNA"/>
</dbReference>
<dbReference type="RefSeq" id="WP_377770765.1">
    <property type="nucleotide sequence ID" value="NZ_JBHUHO010000020.1"/>
</dbReference>
<feature type="domain" description="Sulfatase-modifying factor enzyme-like" evidence="2">
    <location>
        <begin position="56"/>
        <end position="336"/>
    </location>
</feature>
<dbReference type="PANTHER" id="PTHR23150:SF19">
    <property type="entry name" value="FORMYLGLYCINE-GENERATING ENZYME"/>
    <property type="match status" value="1"/>
</dbReference>
<accession>A0ABW4YIH8</accession>
<dbReference type="Gene3D" id="3.90.1580.10">
    <property type="entry name" value="paralog of FGE (formylglycine-generating enzyme)"/>
    <property type="match status" value="1"/>
</dbReference>
<dbReference type="InterPro" id="IPR042095">
    <property type="entry name" value="SUMF_sf"/>
</dbReference>
<comment type="caution">
    <text evidence="3">The sequence shown here is derived from an EMBL/GenBank/DDBJ whole genome shotgun (WGS) entry which is preliminary data.</text>
</comment>
<evidence type="ECO:0000313" key="4">
    <source>
        <dbReference type="Proteomes" id="UP001597362"/>
    </source>
</evidence>
<organism evidence="3 4">
    <name type="scientific">Paenibacillus yanchengensis</name>
    <dbReference type="NCBI Taxonomy" id="2035833"/>
    <lineage>
        <taxon>Bacteria</taxon>
        <taxon>Bacillati</taxon>
        <taxon>Bacillota</taxon>
        <taxon>Bacilli</taxon>
        <taxon>Bacillales</taxon>
        <taxon>Paenibacillaceae</taxon>
        <taxon>Paenibacillus</taxon>
    </lineage>
</organism>
<dbReference type="InterPro" id="IPR051043">
    <property type="entry name" value="Sulfatase_Mod_Factor_Kinase"/>
</dbReference>
<proteinExistence type="predicted"/>
<keyword evidence="4" id="KW-1185">Reference proteome</keyword>
<dbReference type="PANTHER" id="PTHR23150">
    <property type="entry name" value="SULFATASE MODIFYING FACTOR 1, 2"/>
    <property type="match status" value="1"/>
</dbReference>
<evidence type="ECO:0000259" key="2">
    <source>
        <dbReference type="Pfam" id="PF03781"/>
    </source>
</evidence>
<sequence length="343" mass="38781">MDQANQQNNEPIKSCCSVSRTHNKHQGDNGKLEVASATSAEQQQVITQASFDDQANPMIYLAGGTFLMGTEDAEGFPADGEGPIREVTIDPFYIDPYAVTNLQFQQFVDATGYVTEAEQFGWSYVFHLLLSDAEKEKVTSVPQQTPWWHVVQGAYWRKPEGTDSHVEDRWNHPVVHISWHDANAYCQWAGKQLATEAQWEYAARGGLVSRRYPWGDELKPNGEHRCNIWQGKFPIKNHASDGYIGTAPVDTYMPNGYGLYNMSGNVWEWCADWFHPRSYQHHAEPNPQGPPQGTERSMRGGSYLCHKSYCNRYRVAARNKNTPDSSSGNIGFRCVRNMDMAST</sequence>
<dbReference type="Proteomes" id="UP001597362">
    <property type="component" value="Unassembled WGS sequence"/>
</dbReference>
<dbReference type="Pfam" id="PF03781">
    <property type="entry name" value="FGE-sulfatase"/>
    <property type="match status" value="1"/>
</dbReference>
<name>A0ABW4YIH8_9BACL</name>